<proteinExistence type="predicted"/>
<dbReference type="GO" id="GO:0004152">
    <property type="term" value="F:dihydroorotate dehydrogenase activity"/>
    <property type="evidence" value="ECO:0007669"/>
    <property type="project" value="InterPro"/>
</dbReference>
<evidence type="ECO:0000256" key="1">
    <source>
        <dbReference type="ARBA" id="ARBA00001917"/>
    </source>
</evidence>
<dbReference type="eggNOG" id="COG0167">
    <property type="taxonomic scope" value="Bacteria"/>
</dbReference>
<dbReference type="RefSeq" id="WP_011244030.1">
    <property type="nucleotide sequence ID" value="NC_006576.1"/>
</dbReference>
<keyword evidence="5" id="KW-0665">Pyrimidine biosynthesis</keyword>
<sequence length="340" mass="37254">MDLSMDYLGLKLRSPLVVGAAAPLSERTEQLPALEAAGASAIVLHSLFEEQVEAEHQAVWQQLEVGSHHYAESLTYAPEPAWFPIGPVHYLRQIEKAKAQVQIPIIASLNGTSDNGWVDYARRIEGAGADALELNLYALPVDPNQSGAEVEAQYLRVVEQVRAATQLPLAVKLSPFFSSPGHMIRQFAQAGAQAIVLFNRFYQPDIDIESLDVVPRLILSNPQDQRLPLHWIALLYGQVPVDFAATGGIQRADDVIRMVMAGAATTQIVGALLRHGPDVLQRIEADLKTWLAEHDCPALSLLQGCMSQQSCPAPDRFERVQYLRSLQSGTWAVPEVFPGG</sequence>
<evidence type="ECO:0000256" key="2">
    <source>
        <dbReference type="ARBA" id="ARBA00004725"/>
    </source>
</evidence>
<keyword evidence="6" id="KW-0560">Oxidoreductase</keyword>
<dbReference type="NCBIfam" id="NF005741">
    <property type="entry name" value="PRK07565.1"/>
    <property type="match status" value="1"/>
</dbReference>
<gene>
    <name evidence="8" type="ordered locus">syc1720_c</name>
</gene>
<comment type="pathway">
    <text evidence="2">Pyrimidine metabolism; UMP biosynthesis via de novo pathway.</text>
</comment>
<reference evidence="8 9" key="1">
    <citation type="journal article" date="2007" name="Photosyn. Res.">
        <title>Complete nucleotide sequence of the freshwater unicellular cyanobacterium Synechococcus elongatus PCC 6301 chromosome: gene content and organization.</title>
        <authorList>
            <person name="Sugita C."/>
            <person name="Ogata K."/>
            <person name="Shikata M."/>
            <person name="Jikuya H."/>
            <person name="Takano J."/>
            <person name="Furumichi M."/>
            <person name="Kanehisa M."/>
            <person name="Omata T."/>
            <person name="Sugiura M."/>
            <person name="Sugita M."/>
        </authorList>
    </citation>
    <scope>NUCLEOTIDE SEQUENCE [LARGE SCALE GENOMIC DNA]</scope>
    <source>
        <strain evidence="9">ATCC 27144 / PCC 6301 / SAUG 1402/1</strain>
    </source>
</reference>
<dbReference type="Pfam" id="PF01180">
    <property type="entry name" value="DHO_dh"/>
    <property type="match status" value="1"/>
</dbReference>
<dbReference type="InterPro" id="IPR012135">
    <property type="entry name" value="Dihydroorotate_DH_1_2"/>
</dbReference>
<accession>A0A0H3KAM4</accession>
<feature type="domain" description="Dihydroorotate dehydrogenase catalytic" evidence="7">
    <location>
        <begin position="89"/>
        <end position="290"/>
    </location>
</feature>
<evidence type="ECO:0000259" key="7">
    <source>
        <dbReference type="Pfam" id="PF01180"/>
    </source>
</evidence>
<dbReference type="AlphaFoldDB" id="A0A0H3KAM4"/>
<dbReference type="GO" id="GO:0044205">
    <property type="term" value="P:'de novo' UMP biosynthetic process"/>
    <property type="evidence" value="ECO:0007669"/>
    <property type="project" value="UniProtKB-UniPathway"/>
</dbReference>
<dbReference type="PANTHER" id="PTHR48109">
    <property type="entry name" value="DIHYDROOROTATE DEHYDROGENASE (QUINONE), MITOCHONDRIAL-RELATED"/>
    <property type="match status" value="1"/>
</dbReference>
<dbReference type="InterPro" id="IPR013785">
    <property type="entry name" value="Aldolase_TIM"/>
</dbReference>
<evidence type="ECO:0000256" key="4">
    <source>
        <dbReference type="ARBA" id="ARBA00022643"/>
    </source>
</evidence>
<dbReference type="CDD" id="cd04739">
    <property type="entry name" value="DHOD_like"/>
    <property type="match status" value="1"/>
</dbReference>
<evidence type="ECO:0000256" key="5">
    <source>
        <dbReference type="ARBA" id="ARBA00022975"/>
    </source>
</evidence>
<dbReference type="SMR" id="A0A0H3KAM4"/>
<protein>
    <recommendedName>
        <fullName evidence="7">Dihydroorotate dehydrogenase catalytic domain-containing protein</fullName>
    </recommendedName>
</protein>
<keyword evidence="4" id="KW-0288">FMN</keyword>
<evidence type="ECO:0000313" key="8">
    <source>
        <dbReference type="EMBL" id="BAD79910.1"/>
    </source>
</evidence>
<dbReference type="Proteomes" id="UP000001175">
    <property type="component" value="Chromosome"/>
</dbReference>
<name>A0A0H3KAM4_SYNP6</name>
<dbReference type="EMBL" id="AP008231">
    <property type="protein sequence ID" value="BAD79910.1"/>
    <property type="molecule type" value="Genomic_DNA"/>
</dbReference>
<keyword evidence="3" id="KW-0285">Flavoprotein</keyword>
<dbReference type="UniPathway" id="UPA00070"/>
<dbReference type="GO" id="GO:0005737">
    <property type="term" value="C:cytoplasm"/>
    <property type="evidence" value="ECO:0007669"/>
    <property type="project" value="InterPro"/>
</dbReference>
<evidence type="ECO:0000256" key="3">
    <source>
        <dbReference type="ARBA" id="ARBA00022630"/>
    </source>
</evidence>
<evidence type="ECO:0000313" key="9">
    <source>
        <dbReference type="Proteomes" id="UP000001175"/>
    </source>
</evidence>
<dbReference type="PIRSF" id="PIRSF000164">
    <property type="entry name" value="DHO_oxidase"/>
    <property type="match status" value="1"/>
</dbReference>
<dbReference type="InterPro" id="IPR005720">
    <property type="entry name" value="Dihydroorotate_DH_cat"/>
</dbReference>
<dbReference type="GeneID" id="72431274"/>
<dbReference type="PANTHER" id="PTHR48109:SF3">
    <property type="entry name" value="SLL0744 PROTEIN"/>
    <property type="match status" value="1"/>
</dbReference>
<dbReference type="InterPro" id="IPR050074">
    <property type="entry name" value="DHO_dehydrogenase"/>
</dbReference>
<dbReference type="GO" id="GO:0006207">
    <property type="term" value="P:'de novo' pyrimidine nucleobase biosynthetic process"/>
    <property type="evidence" value="ECO:0007669"/>
    <property type="project" value="TreeGrafter"/>
</dbReference>
<dbReference type="KEGG" id="syc:syc1720_c"/>
<dbReference type="Gene3D" id="3.20.20.70">
    <property type="entry name" value="Aldolase class I"/>
    <property type="match status" value="1"/>
</dbReference>
<dbReference type="SUPFAM" id="SSF51395">
    <property type="entry name" value="FMN-linked oxidoreductases"/>
    <property type="match status" value="1"/>
</dbReference>
<evidence type="ECO:0000256" key="6">
    <source>
        <dbReference type="ARBA" id="ARBA00023002"/>
    </source>
</evidence>
<organism evidence="8 9">
    <name type="scientific">Synechococcus sp. (strain ATCC 27144 / PCC 6301 / SAUG 1402/1)</name>
    <name type="common">Anacystis nidulans</name>
    <dbReference type="NCBI Taxonomy" id="269084"/>
    <lineage>
        <taxon>Bacteria</taxon>
        <taxon>Bacillati</taxon>
        <taxon>Cyanobacteriota</taxon>
        <taxon>Cyanophyceae</taxon>
        <taxon>Synechococcales</taxon>
        <taxon>Synechococcaceae</taxon>
        <taxon>Synechococcus</taxon>
    </lineage>
</organism>
<comment type="cofactor">
    <cofactor evidence="1">
        <name>FMN</name>
        <dbReference type="ChEBI" id="CHEBI:58210"/>
    </cofactor>
</comment>